<feature type="site" description="Interaction with DNA substrate" evidence="11">
    <location>
        <position position="311"/>
    </location>
</feature>
<keyword evidence="13" id="KW-0234">DNA repair</keyword>
<dbReference type="STRING" id="158441.A0A226CTU3"/>
<feature type="region of interest" description="Disordered" evidence="14">
    <location>
        <begin position="391"/>
        <end position="417"/>
    </location>
</feature>
<dbReference type="GO" id="GO:0016829">
    <property type="term" value="F:lyase activity"/>
    <property type="evidence" value="ECO:0007669"/>
    <property type="project" value="UniProtKB-KW"/>
</dbReference>
<dbReference type="Pfam" id="PF06839">
    <property type="entry name" value="Zn_ribbon_GRF"/>
    <property type="match status" value="1"/>
</dbReference>
<dbReference type="PANTHER" id="PTHR22748:SF4">
    <property type="entry name" value="DNA-(APURINIC OR APYRIMIDINIC SITE) ENDONUCLEASE 2"/>
    <property type="match status" value="1"/>
</dbReference>
<keyword evidence="3 10" id="KW-0479">Metal-binding</keyword>
<dbReference type="SUPFAM" id="SSF56219">
    <property type="entry name" value="DNase I-like"/>
    <property type="match status" value="1"/>
</dbReference>
<feature type="active site" description="Proton acceptor" evidence="9">
    <location>
        <position position="311"/>
    </location>
</feature>
<accession>A0A226CTU3</accession>
<keyword evidence="10" id="KW-0464">Manganese</keyword>
<dbReference type="GO" id="GO:0006284">
    <property type="term" value="P:base-excision repair"/>
    <property type="evidence" value="ECO:0007669"/>
    <property type="project" value="TreeGrafter"/>
</dbReference>
<dbReference type="InterPro" id="IPR004808">
    <property type="entry name" value="AP_endonuc_1"/>
</dbReference>
<evidence type="ECO:0000256" key="2">
    <source>
        <dbReference type="ARBA" id="ARBA00007092"/>
    </source>
</evidence>
<evidence type="ECO:0000256" key="11">
    <source>
        <dbReference type="PIRSR" id="PIRSR604808-3"/>
    </source>
</evidence>
<keyword evidence="8" id="KW-0539">Nucleus</keyword>
<dbReference type="NCBIfam" id="TIGR00633">
    <property type="entry name" value="xth"/>
    <property type="match status" value="1"/>
</dbReference>
<gene>
    <name evidence="16" type="ORF">Fcan01_28373</name>
</gene>
<dbReference type="Pfam" id="PF03372">
    <property type="entry name" value="Exo_endo_phos"/>
    <property type="match status" value="1"/>
</dbReference>
<evidence type="ECO:0000256" key="4">
    <source>
        <dbReference type="ARBA" id="ARBA00022771"/>
    </source>
</evidence>
<evidence type="ECO:0000259" key="15">
    <source>
        <dbReference type="PROSITE" id="PS51999"/>
    </source>
</evidence>
<dbReference type="OrthoDB" id="498125at2759"/>
<feature type="active site" evidence="9">
    <location>
        <position position="165"/>
    </location>
</feature>
<evidence type="ECO:0000256" key="14">
    <source>
        <dbReference type="SAM" id="MobiDB-lite"/>
    </source>
</evidence>
<keyword evidence="7 10" id="KW-0460">Magnesium</keyword>
<feature type="site" description="Transition state stabilizer" evidence="11">
    <location>
        <position position="211"/>
    </location>
</feature>
<comment type="catalytic activity">
    <reaction evidence="1">
        <text>Exonucleolytic cleavage in the 3'- to 5'-direction to yield nucleoside 5'-phosphates.</text>
        <dbReference type="EC" id="3.1.11.2"/>
    </reaction>
</comment>
<feature type="compositionally biased region" description="Polar residues" evidence="14">
    <location>
        <begin position="397"/>
        <end position="414"/>
    </location>
</feature>
<dbReference type="Proteomes" id="UP000198287">
    <property type="component" value="Unassembled WGS sequence"/>
</dbReference>
<keyword evidence="5" id="KW-0378">Hydrolase</keyword>
<dbReference type="EMBL" id="LNIX01000070">
    <property type="protein sequence ID" value="OXA36852.1"/>
    <property type="molecule type" value="Genomic_DNA"/>
</dbReference>
<evidence type="ECO:0000313" key="16">
    <source>
        <dbReference type="EMBL" id="OXA36852.1"/>
    </source>
</evidence>
<dbReference type="OMA" id="SFWICPR"/>
<name>A0A226CTU3_FOLCA</name>
<dbReference type="GO" id="GO:0008270">
    <property type="term" value="F:zinc ion binding"/>
    <property type="evidence" value="ECO:0007669"/>
    <property type="project" value="UniProtKB-KW"/>
</dbReference>
<feature type="binding site" evidence="10">
    <location>
        <position position="51"/>
    </location>
    <ligand>
        <name>Mg(2+)</name>
        <dbReference type="ChEBI" id="CHEBI:18420"/>
        <label>1</label>
    </ligand>
</feature>
<evidence type="ECO:0000256" key="1">
    <source>
        <dbReference type="ARBA" id="ARBA00000493"/>
    </source>
</evidence>
<evidence type="ECO:0000256" key="10">
    <source>
        <dbReference type="PIRSR" id="PIRSR604808-2"/>
    </source>
</evidence>
<dbReference type="GO" id="GO:0003906">
    <property type="term" value="F:DNA-(apurinic or apyrimidinic site) endonuclease activity"/>
    <property type="evidence" value="ECO:0007669"/>
    <property type="project" value="TreeGrafter"/>
</dbReference>
<dbReference type="GO" id="GO:0008311">
    <property type="term" value="F:double-stranded DNA 3'-5' DNA exonuclease activity"/>
    <property type="evidence" value="ECO:0007669"/>
    <property type="project" value="UniProtKB-EC"/>
</dbReference>
<dbReference type="EC" id="3.1.-.-" evidence="13"/>
<dbReference type="InterPro" id="IPR036691">
    <property type="entry name" value="Endo/exonu/phosph_ase_sf"/>
</dbReference>
<organism evidence="16 17">
    <name type="scientific">Folsomia candida</name>
    <name type="common">Springtail</name>
    <dbReference type="NCBI Taxonomy" id="158441"/>
    <lineage>
        <taxon>Eukaryota</taxon>
        <taxon>Metazoa</taxon>
        <taxon>Ecdysozoa</taxon>
        <taxon>Arthropoda</taxon>
        <taxon>Hexapoda</taxon>
        <taxon>Collembola</taxon>
        <taxon>Entomobryomorpha</taxon>
        <taxon>Isotomoidea</taxon>
        <taxon>Isotomidae</taxon>
        <taxon>Proisotominae</taxon>
        <taxon>Folsomia</taxon>
    </lineage>
</organism>
<dbReference type="AlphaFoldDB" id="A0A226CTU3"/>
<feature type="binding site" evidence="10">
    <location>
        <position position="22"/>
    </location>
    <ligand>
        <name>Mg(2+)</name>
        <dbReference type="ChEBI" id="CHEBI:18420"/>
        <label>1</label>
    </ligand>
</feature>
<feature type="binding site" evidence="10">
    <location>
        <position position="310"/>
    </location>
    <ligand>
        <name>Mg(2+)</name>
        <dbReference type="ChEBI" id="CHEBI:18420"/>
        <label>1</label>
    </ligand>
</feature>
<feature type="binding site" evidence="10">
    <location>
        <position position="211"/>
    </location>
    <ligand>
        <name>Mg(2+)</name>
        <dbReference type="ChEBI" id="CHEBI:18420"/>
        <label>1</label>
    </ligand>
</feature>
<feature type="site" description="Important for catalytic activity" evidence="11">
    <location>
        <position position="285"/>
    </location>
</feature>
<evidence type="ECO:0000256" key="9">
    <source>
        <dbReference type="PIRSR" id="PIRSR604808-1"/>
    </source>
</evidence>
<sequence length="492" mass="55479">MAATTDQIGRDLDDELHFISWNMNGLRTFNMSEVLTKRVGTMNCSILAIQETKLTRNMLEASQACVDDYSSYFSFSKNRSGYSGVANYCHTTATPIRAEEGIAGSNFQPAYKVDLPIAVGNYPDIGEDQSADAKYGDNDGRTVITQHVVIEPDGSEKLLNVINVYCPRLRDDPSDPVNNRQFKLNFHNFLTERARNMVKSGQFVVIMGDLNVSHKLEDQSDATDPKQFVHHEFRQWLDHLLSKDEESGVCFVDTFRSKHPDRPGSFTCWNTRLNARQNNYGARIDYILVDSWFSKYLRDAQVHQDIMGSDHCPISATFHSIRFKANTFIPRTASKFYAQFCHRQPKLNDLFKPSDVQAARTTAIQNEIDRKKRILKQSSLASFLVKKPKLEEPNLTGPENDQNSITKSTPNDGSSGFIKEVNAESVSAWRLLFKPPDTPTCTGHGEKCSLRTVSKEGVNVGRQFWVCPRGVGKPGDKNASCNFFKWVNSKAS</sequence>
<feature type="binding site" evidence="10">
    <location>
        <position position="209"/>
    </location>
    <ligand>
        <name>Mg(2+)</name>
        <dbReference type="ChEBI" id="CHEBI:18420"/>
        <label>1</label>
    </ligand>
</feature>
<feature type="binding site" evidence="10">
    <location>
        <position position="311"/>
    </location>
    <ligand>
        <name>Mg(2+)</name>
        <dbReference type="ChEBI" id="CHEBI:18420"/>
        <label>1</label>
    </ligand>
</feature>
<evidence type="ECO:0000256" key="6">
    <source>
        <dbReference type="ARBA" id="ARBA00022833"/>
    </source>
</evidence>
<dbReference type="GO" id="GO:0008081">
    <property type="term" value="F:phosphoric diester hydrolase activity"/>
    <property type="evidence" value="ECO:0007669"/>
    <property type="project" value="TreeGrafter"/>
</dbReference>
<dbReference type="GO" id="GO:0005634">
    <property type="term" value="C:nucleus"/>
    <property type="evidence" value="ECO:0007669"/>
    <property type="project" value="TreeGrafter"/>
</dbReference>
<dbReference type="PANTHER" id="PTHR22748">
    <property type="entry name" value="AP ENDONUCLEASE"/>
    <property type="match status" value="1"/>
</dbReference>
<feature type="domain" description="GRF-type" evidence="15">
    <location>
        <begin position="441"/>
        <end position="490"/>
    </location>
</feature>
<evidence type="ECO:0000256" key="7">
    <source>
        <dbReference type="ARBA" id="ARBA00022842"/>
    </source>
</evidence>
<dbReference type="PROSITE" id="PS51999">
    <property type="entry name" value="ZF_GRF"/>
    <property type="match status" value="1"/>
</dbReference>
<evidence type="ECO:0000256" key="13">
    <source>
        <dbReference type="RuleBase" id="RU362131"/>
    </source>
</evidence>
<dbReference type="PROSITE" id="PS51435">
    <property type="entry name" value="AP_NUCLEASE_F1_4"/>
    <property type="match status" value="1"/>
</dbReference>
<comment type="cofactor">
    <cofactor evidence="10 13">
        <name>Mg(2+)</name>
        <dbReference type="ChEBI" id="CHEBI:18420"/>
    </cofactor>
    <cofactor evidence="10 13">
        <name>Mn(2+)</name>
        <dbReference type="ChEBI" id="CHEBI:29035"/>
    </cofactor>
    <text evidence="10 13">Probably binds two magnesium or manganese ions per subunit.</text>
</comment>
<evidence type="ECO:0000256" key="3">
    <source>
        <dbReference type="ARBA" id="ARBA00022723"/>
    </source>
</evidence>
<dbReference type="InterPro" id="IPR010666">
    <property type="entry name" value="Znf_GRF"/>
</dbReference>
<keyword evidence="17" id="KW-1185">Reference proteome</keyword>
<protein>
    <recommendedName>
        <fullName evidence="13">DNA-(apurinic or apyrimidinic site) endonuclease</fullName>
        <ecNumber evidence="13">3.1.-.-</ecNumber>
    </recommendedName>
</protein>
<comment type="caution">
    <text evidence="16">The sequence shown here is derived from an EMBL/GenBank/DDBJ whole genome shotgun (WGS) entry which is preliminary data.</text>
</comment>
<feature type="active site" description="Proton donor/acceptor" evidence="9">
    <location>
        <position position="209"/>
    </location>
</feature>
<evidence type="ECO:0000256" key="5">
    <source>
        <dbReference type="ARBA" id="ARBA00022801"/>
    </source>
</evidence>
<evidence type="ECO:0000256" key="8">
    <source>
        <dbReference type="ARBA" id="ARBA00023242"/>
    </source>
</evidence>
<keyword evidence="4 12" id="KW-0863">Zinc-finger</keyword>
<evidence type="ECO:0000313" key="17">
    <source>
        <dbReference type="Proteomes" id="UP000198287"/>
    </source>
</evidence>
<dbReference type="Gene3D" id="3.60.10.10">
    <property type="entry name" value="Endonuclease/exonuclease/phosphatase"/>
    <property type="match status" value="1"/>
</dbReference>
<keyword evidence="13" id="KW-0227">DNA damage</keyword>
<dbReference type="InterPro" id="IPR005135">
    <property type="entry name" value="Endo/exonuclease/phosphatase"/>
</dbReference>
<keyword evidence="6" id="KW-0862">Zinc</keyword>
<reference evidence="16 17" key="1">
    <citation type="submission" date="2015-12" db="EMBL/GenBank/DDBJ databases">
        <title>The genome of Folsomia candida.</title>
        <authorList>
            <person name="Faddeeva A."/>
            <person name="Derks M.F."/>
            <person name="Anvar Y."/>
            <person name="Smit S."/>
            <person name="Van Straalen N."/>
            <person name="Roelofs D."/>
        </authorList>
    </citation>
    <scope>NUCLEOTIDE SEQUENCE [LARGE SCALE GENOMIC DNA]</scope>
    <source>
        <strain evidence="16 17">VU population</strain>
        <tissue evidence="16">Whole body</tissue>
    </source>
</reference>
<comment type="similarity">
    <text evidence="2 13">Belongs to the DNA repair enzymes AP/ExoA family.</text>
</comment>
<evidence type="ECO:0000256" key="12">
    <source>
        <dbReference type="PROSITE-ProRule" id="PRU01343"/>
    </source>
</evidence>
<proteinExistence type="inferred from homology"/>
<keyword evidence="16" id="KW-0456">Lyase</keyword>